<dbReference type="AlphaFoldDB" id="A0AAN8XKB9"/>
<proteinExistence type="predicted"/>
<gene>
    <name evidence="2" type="ORF">SK128_021879</name>
</gene>
<sequence>MAVVKGVERKLEGSQVQLASGVSDLKQQLEKMEQKIVTIEAAASTPSPPANNETHTRTQRDSRGP</sequence>
<dbReference type="EMBL" id="JAXCGZ010004517">
    <property type="protein sequence ID" value="KAK7081703.1"/>
    <property type="molecule type" value="Genomic_DNA"/>
</dbReference>
<reference evidence="2 3" key="1">
    <citation type="submission" date="2023-11" db="EMBL/GenBank/DDBJ databases">
        <title>Halocaridina rubra genome assembly.</title>
        <authorList>
            <person name="Smith C."/>
        </authorList>
    </citation>
    <scope>NUCLEOTIDE SEQUENCE [LARGE SCALE GENOMIC DNA]</scope>
    <source>
        <strain evidence="2">EP-1</strain>
        <tissue evidence="2">Whole</tissue>
    </source>
</reference>
<keyword evidence="3" id="KW-1185">Reference proteome</keyword>
<comment type="caution">
    <text evidence="2">The sequence shown here is derived from an EMBL/GenBank/DDBJ whole genome shotgun (WGS) entry which is preliminary data.</text>
</comment>
<protein>
    <submittedName>
        <fullName evidence="2">Uncharacterized protein</fullName>
    </submittedName>
</protein>
<name>A0AAN8XKB9_HALRR</name>
<evidence type="ECO:0000313" key="3">
    <source>
        <dbReference type="Proteomes" id="UP001381693"/>
    </source>
</evidence>
<dbReference type="Proteomes" id="UP001381693">
    <property type="component" value="Unassembled WGS sequence"/>
</dbReference>
<organism evidence="2 3">
    <name type="scientific">Halocaridina rubra</name>
    <name type="common">Hawaiian red shrimp</name>
    <dbReference type="NCBI Taxonomy" id="373956"/>
    <lineage>
        <taxon>Eukaryota</taxon>
        <taxon>Metazoa</taxon>
        <taxon>Ecdysozoa</taxon>
        <taxon>Arthropoda</taxon>
        <taxon>Crustacea</taxon>
        <taxon>Multicrustacea</taxon>
        <taxon>Malacostraca</taxon>
        <taxon>Eumalacostraca</taxon>
        <taxon>Eucarida</taxon>
        <taxon>Decapoda</taxon>
        <taxon>Pleocyemata</taxon>
        <taxon>Caridea</taxon>
        <taxon>Atyoidea</taxon>
        <taxon>Atyidae</taxon>
        <taxon>Halocaridina</taxon>
    </lineage>
</organism>
<accession>A0AAN8XKB9</accession>
<evidence type="ECO:0000313" key="2">
    <source>
        <dbReference type="EMBL" id="KAK7081703.1"/>
    </source>
</evidence>
<feature type="region of interest" description="Disordered" evidence="1">
    <location>
        <begin position="41"/>
        <end position="65"/>
    </location>
</feature>
<evidence type="ECO:0000256" key="1">
    <source>
        <dbReference type="SAM" id="MobiDB-lite"/>
    </source>
</evidence>
<feature type="compositionally biased region" description="Basic and acidic residues" evidence="1">
    <location>
        <begin position="54"/>
        <end position="65"/>
    </location>
</feature>